<name>A0A0A9GJ26_ARUDO</name>
<organism evidence="1">
    <name type="scientific">Arundo donax</name>
    <name type="common">Giant reed</name>
    <name type="synonym">Donax arundinaceus</name>
    <dbReference type="NCBI Taxonomy" id="35708"/>
    <lineage>
        <taxon>Eukaryota</taxon>
        <taxon>Viridiplantae</taxon>
        <taxon>Streptophyta</taxon>
        <taxon>Embryophyta</taxon>
        <taxon>Tracheophyta</taxon>
        <taxon>Spermatophyta</taxon>
        <taxon>Magnoliopsida</taxon>
        <taxon>Liliopsida</taxon>
        <taxon>Poales</taxon>
        <taxon>Poaceae</taxon>
        <taxon>PACMAD clade</taxon>
        <taxon>Arundinoideae</taxon>
        <taxon>Arundineae</taxon>
        <taxon>Arundo</taxon>
    </lineage>
</organism>
<proteinExistence type="predicted"/>
<dbReference type="AlphaFoldDB" id="A0A0A9GJ26"/>
<protein>
    <submittedName>
        <fullName evidence="1">Uncharacterized protein</fullName>
    </submittedName>
</protein>
<dbReference type="EMBL" id="GBRH01175350">
    <property type="protein sequence ID" value="JAE22546.1"/>
    <property type="molecule type" value="Transcribed_RNA"/>
</dbReference>
<sequence>MTLSLSGHGTSQLFLSSELETAVAKRQVSRGAYQGKRDPSQSIEGVHWPCQFLIYNNSNFIDIFRFDYCSPAD</sequence>
<evidence type="ECO:0000313" key="1">
    <source>
        <dbReference type="EMBL" id="JAE22546.1"/>
    </source>
</evidence>
<accession>A0A0A9GJ26</accession>
<reference evidence="1" key="2">
    <citation type="journal article" date="2015" name="Data Brief">
        <title>Shoot transcriptome of the giant reed, Arundo donax.</title>
        <authorList>
            <person name="Barrero R.A."/>
            <person name="Guerrero F.D."/>
            <person name="Moolhuijzen P."/>
            <person name="Goolsby J.A."/>
            <person name="Tidwell J."/>
            <person name="Bellgard S.E."/>
            <person name="Bellgard M.I."/>
        </authorList>
    </citation>
    <scope>NUCLEOTIDE SEQUENCE</scope>
    <source>
        <tissue evidence="1">Shoot tissue taken approximately 20 cm above the soil surface</tissue>
    </source>
</reference>
<reference evidence="1" key="1">
    <citation type="submission" date="2014-09" db="EMBL/GenBank/DDBJ databases">
        <authorList>
            <person name="Magalhaes I.L.F."/>
            <person name="Oliveira U."/>
            <person name="Santos F.R."/>
            <person name="Vidigal T.H.D.A."/>
            <person name="Brescovit A.D."/>
            <person name="Santos A.J."/>
        </authorList>
    </citation>
    <scope>NUCLEOTIDE SEQUENCE</scope>
    <source>
        <tissue evidence="1">Shoot tissue taken approximately 20 cm above the soil surface</tissue>
    </source>
</reference>